<sequence>MPINFTQIIKDSFHFMQNEKRNIIILCALYFFADIIMVLLQSAILPNEIVVSLSNNQISSAISEEQGINLVTFFFLKQFIYIFISAWCLVTIHQISLRQFSTVLQSFSSTLKRIWGALLLSFLIFIPILVGLTEAMIAIQQKVQPSIISLFAIIIGIGLYVRLCLAPVHYLLTDAGISASAKITWRAAMGRVSVLFIFCLLIYVLVPLAESFLISLSSNAIMALITGIIAALINVFALVVTYRFYTLFIAKA</sequence>
<dbReference type="EMBL" id="QEPM01000005">
    <property type="protein sequence ID" value="RDE70420.1"/>
    <property type="molecule type" value="Genomic_DNA"/>
</dbReference>
<gene>
    <name evidence="2" type="ORF">DPV83_07800</name>
</gene>
<reference evidence="2 3" key="1">
    <citation type="submission" date="2018-05" db="EMBL/GenBank/DDBJ databases">
        <title>Draft Genome Sequences for a Diverse set of 7 Haemophilus Species.</title>
        <authorList>
            <person name="Nichols M."/>
            <person name="Topaz N."/>
            <person name="Wang X."/>
            <person name="Wang X."/>
            <person name="Boxrud D."/>
        </authorList>
    </citation>
    <scope>NUCLEOTIDE SEQUENCE [LARGE SCALE GENOMIC DNA]</scope>
    <source>
        <strain evidence="2 3">C2001002503</strain>
    </source>
</reference>
<dbReference type="AlphaFoldDB" id="A0A8B2U5B4"/>
<keyword evidence="1" id="KW-0812">Transmembrane</keyword>
<protein>
    <submittedName>
        <fullName evidence="2">Beta-methylgalactoside transporter</fullName>
    </submittedName>
</protein>
<feature type="transmembrane region" description="Helical" evidence="1">
    <location>
        <begin position="118"/>
        <end position="140"/>
    </location>
</feature>
<evidence type="ECO:0000313" key="2">
    <source>
        <dbReference type="EMBL" id="RDE70420.1"/>
    </source>
</evidence>
<evidence type="ECO:0000256" key="1">
    <source>
        <dbReference type="SAM" id="Phobius"/>
    </source>
</evidence>
<feature type="transmembrane region" description="Helical" evidence="1">
    <location>
        <begin position="79"/>
        <end position="97"/>
    </location>
</feature>
<dbReference type="RefSeq" id="WP_111296568.1">
    <property type="nucleotide sequence ID" value="NZ_CAUTCU010000001.1"/>
</dbReference>
<evidence type="ECO:0000313" key="3">
    <source>
        <dbReference type="Proteomes" id="UP000253998"/>
    </source>
</evidence>
<organism evidence="2 3">
    <name type="scientific">Aggregatibacter segnis</name>
    <dbReference type="NCBI Taxonomy" id="739"/>
    <lineage>
        <taxon>Bacteria</taxon>
        <taxon>Pseudomonadati</taxon>
        <taxon>Pseudomonadota</taxon>
        <taxon>Gammaproteobacteria</taxon>
        <taxon>Pasteurellales</taxon>
        <taxon>Pasteurellaceae</taxon>
        <taxon>Aggregatibacter</taxon>
    </lineage>
</organism>
<keyword evidence="1" id="KW-0472">Membrane</keyword>
<comment type="caution">
    <text evidence="2">The sequence shown here is derived from an EMBL/GenBank/DDBJ whole genome shotgun (WGS) entry which is preliminary data.</text>
</comment>
<accession>A0A8B2U5B4</accession>
<name>A0A8B2U5B4_9PAST</name>
<feature type="transmembrane region" description="Helical" evidence="1">
    <location>
        <begin position="192"/>
        <end position="214"/>
    </location>
</feature>
<keyword evidence="1" id="KW-1133">Transmembrane helix</keyword>
<dbReference type="Proteomes" id="UP000253998">
    <property type="component" value="Unassembled WGS sequence"/>
</dbReference>
<feature type="transmembrane region" description="Helical" evidence="1">
    <location>
        <begin position="146"/>
        <end position="172"/>
    </location>
</feature>
<feature type="transmembrane region" description="Helical" evidence="1">
    <location>
        <begin position="23"/>
        <end position="44"/>
    </location>
</feature>
<proteinExistence type="predicted"/>
<feature type="transmembrane region" description="Helical" evidence="1">
    <location>
        <begin position="220"/>
        <end position="245"/>
    </location>
</feature>